<dbReference type="Gene3D" id="1.25.40.20">
    <property type="entry name" value="Ankyrin repeat-containing domain"/>
    <property type="match status" value="1"/>
</dbReference>
<dbReference type="Pfam" id="PF00023">
    <property type="entry name" value="Ank"/>
    <property type="match status" value="1"/>
</dbReference>
<dbReference type="SUPFAM" id="SSF48403">
    <property type="entry name" value="Ankyrin repeat"/>
    <property type="match status" value="1"/>
</dbReference>
<feature type="non-terminal residue" evidence="4">
    <location>
        <position position="85"/>
    </location>
</feature>
<keyword evidence="3" id="KW-1185">Reference proteome</keyword>
<evidence type="ECO:0000313" key="4">
    <source>
        <dbReference type="RefSeq" id="XP_025028113.1"/>
    </source>
</evidence>
<gene>
    <name evidence="4" type="primary">LOC107326333</name>
</gene>
<accession>A0A9F5J679</accession>
<reference evidence="4" key="1">
    <citation type="submission" date="2025-08" db="UniProtKB">
        <authorList>
            <consortium name="RefSeq"/>
        </authorList>
    </citation>
    <scope>IDENTIFICATION</scope>
    <source>
        <tissue evidence="4">Liver</tissue>
    </source>
</reference>
<dbReference type="GeneID" id="107326333"/>
<evidence type="ECO:0000313" key="3">
    <source>
        <dbReference type="Proteomes" id="UP000695026"/>
    </source>
</evidence>
<dbReference type="InterPro" id="IPR036770">
    <property type="entry name" value="Ankyrin_rpt-contain_sf"/>
</dbReference>
<feature type="region of interest" description="Disordered" evidence="2">
    <location>
        <begin position="1"/>
        <end position="37"/>
    </location>
</feature>
<organism evidence="3 4">
    <name type="scientific">Python bivittatus</name>
    <name type="common">Burmese python</name>
    <name type="synonym">Python molurus bivittatus</name>
    <dbReference type="NCBI Taxonomy" id="176946"/>
    <lineage>
        <taxon>Eukaryota</taxon>
        <taxon>Metazoa</taxon>
        <taxon>Chordata</taxon>
        <taxon>Craniata</taxon>
        <taxon>Vertebrata</taxon>
        <taxon>Euteleostomi</taxon>
        <taxon>Lepidosauria</taxon>
        <taxon>Squamata</taxon>
        <taxon>Bifurcata</taxon>
        <taxon>Unidentata</taxon>
        <taxon>Episquamata</taxon>
        <taxon>Toxicofera</taxon>
        <taxon>Serpentes</taxon>
        <taxon>Henophidia</taxon>
        <taxon>Pythonidae</taxon>
        <taxon>Python</taxon>
    </lineage>
</organism>
<dbReference type="KEGG" id="pbi:107326333"/>
<evidence type="ECO:0000256" key="2">
    <source>
        <dbReference type="SAM" id="MobiDB-lite"/>
    </source>
</evidence>
<keyword evidence="1" id="KW-0040">ANK repeat</keyword>
<dbReference type="AlphaFoldDB" id="A0A9F5J679"/>
<dbReference type="RefSeq" id="XP_025028113.1">
    <property type="nucleotide sequence ID" value="XM_025172345.1"/>
</dbReference>
<dbReference type="Proteomes" id="UP000695026">
    <property type="component" value="Unplaced"/>
</dbReference>
<evidence type="ECO:0000256" key="1">
    <source>
        <dbReference type="PROSITE-ProRule" id="PRU00023"/>
    </source>
</evidence>
<proteinExistence type="predicted"/>
<dbReference type="PROSITE" id="PS50297">
    <property type="entry name" value="ANK_REP_REGION"/>
    <property type="match status" value="1"/>
</dbReference>
<feature type="non-terminal residue" evidence="4">
    <location>
        <position position="1"/>
    </location>
</feature>
<sequence>GGRSSSHRIFTNHYRLPLKGGPGSSSPAASTLDPIKPPSTQFPVHECVFKGDVRRLSALIRTQGIGNKDSHGNTPLHLAVMLGNK</sequence>
<dbReference type="PROSITE" id="PS50088">
    <property type="entry name" value="ANK_REPEAT"/>
    <property type="match status" value="1"/>
</dbReference>
<feature type="repeat" description="ANK" evidence="1">
    <location>
        <begin position="71"/>
        <end position="85"/>
    </location>
</feature>
<dbReference type="InterPro" id="IPR002110">
    <property type="entry name" value="Ankyrin_rpt"/>
</dbReference>
<dbReference type="OrthoDB" id="1585644at2759"/>
<name>A0A9F5J679_PYTBI</name>
<protein>
    <submittedName>
        <fullName evidence="4">Ankyrin repeat domain-containing protein 13C</fullName>
    </submittedName>
</protein>